<gene>
    <name evidence="3" type="ORF">BHQ17_25655</name>
</gene>
<comment type="caution">
    <text evidence="3">The sequence shown here is derived from an EMBL/GenBank/DDBJ whole genome shotgun (WGS) entry which is preliminary data.</text>
</comment>
<dbReference type="PROSITE" id="PS00061">
    <property type="entry name" value="ADH_SHORT"/>
    <property type="match status" value="1"/>
</dbReference>
<evidence type="ECO:0000256" key="1">
    <source>
        <dbReference type="ARBA" id="ARBA00006484"/>
    </source>
</evidence>
<sequence length="286" mass="29810">MTQAAEQASSVGSGWLDGKVALVVGGGSGIGRGVADRFVAEGARVAVLDYSKDAIEALNDRKEPSLMPILADARSLNQSTRAVARVIDAYGSIDTLVVCAGITDHFTSLEDLPVDSFDDAFKEIFDINVKASLTVTKAALPALRKSEGTIVYTISNAGFLPGGGGPLYTASKFAVRGLVTQLSYELAPAIRVNAVAPGGTVTALRGAEALGLGERRLAEVPNIAEMIRAVNPLRVVPQPSDHAWAYLFLASKSRIAAITGCVVRSDGGLDSRGLIPLDDGIGSRDM</sequence>
<keyword evidence="4" id="KW-1185">Reference proteome</keyword>
<dbReference type="SUPFAM" id="SSF51735">
    <property type="entry name" value="NAD(P)-binding Rossmann-fold domains"/>
    <property type="match status" value="1"/>
</dbReference>
<evidence type="ECO:0000313" key="4">
    <source>
        <dbReference type="Proteomes" id="UP000094243"/>
    </source>
</evidence>
<evidence type="ECO:0000256" key="2">
    <source>
        <dbReference type="ARBA" id="ARBA00023002"/>
    </source>
</evidence>
<dbReference type="EMBL" id="MIGZ01000232">
    <property type="protein sequence ID" value="ODQ84839.1"/>
    <property type="molecule type" value="Genomic_DNA"/>
</dbReference>
<organism evidence="3 4">
    <name type="scientific">Mycolicibacterium holsaticum</name>
    <dbReference type="NCBI Taxonomy" id="152142"/>
    <lineage>
        <taxon>Bacteria</taxon>
        <taxon>Bacillati</taxon>
        <taxon>Actinomycetota</taxon>
        <taxon>Actinomycetes</taxon>
        <taxon>Mycobacteriales</taxon>
        <taxon>Mycobacteriaceae</taxon>
        <taxon>Mycolicibacterium</taxon>
    </lineage>
</organism>
<dbReference type="Gene3D" id="3.40.50.720">
    <property type="entry name" value="NAD(P)-binding Rossmann-like Domain"/>
    <property type="match status" value="1"/>
</dbReference>
<name>A0A1E3R4M8_9MYCO</name>
<dbReference type="OrthoDB" id="9803333at2"/>
<protein>
    <submittedName>
        <fullName evidence="3">3-(Cis-5,6-dihydroxycyclohexa-1, 3-dien-1-yl)propanoate dehydrogenase</fullName>
    </submittedName>
</protein>
<dbReference type="FunFam" id="3.40.50.720:FF:000084">
    <property type="entry name" value="Short-chain dehydrogenase reductase"/>
    <property type="match status" value="1"/>
</dbReference>
<dbReference type="AlphaFoldDB" id="A0A1E3R4M8"/>
<reference evidence="4" key="1">
    <citation type="submission" date="2016-09" db="EMBL/GenBank/DDBJ databases">
        <authorList>
            <person name="Greninger A.L."/>
            <person name="Jerome K.R."/>
            <person name="Mcnair B."/>
            <person name="Wallis C."/>
            <person name="Fang F."/>
        </authorList>
    </citation>
    <scope>NUCLEOTIDE SEQUENCE [LARGE SCALE GENOMIC DNA]</scope>
    <source>
        <strain evidence="4">M7</strain>
    </source>
</reference>
<dbReference type="RefSeq" id="WP_069407858.1">
    <property type="nucleotide sequence ID" value="NZ_MIGZ01000232.1"/>
</dbReference>
<dbReference type="NCBIfam" id="NF004849">
    <property type="entry name" value="PRK06200.1"/>
    <property type="match status" value="1"/>
</dbReference>
<dbReference type="Proteomes" id="UP000094243">
    <property type="component" value="Unassembled WGS sequence"/>
</dbReference>
<dbReference type="Pfam" id="PF00106">
    <property type="entry name" value="adh_short"/>
    <property type="match status" value="1"/>
</dbReference>
<dbReference type="InterPro" id="IPR020904">
    <property type="entry name" value="Sc_DH/Rdtase_CS"/>
</dbReference>
<dbReference type="InterPro" id="IPR002347">
    <property type="entry name" value="SDR_fam"/>
</dbReference>
<dbReference type="GO" id="GO:0050664">
    <property type="term" value="F:oxidoreductase activity, acting on NAD(P)H, oxygen as acceptor"/>
    <property type="evidence" value="ECO:0007669"/>
    <property type="project" value="TreeGrafter"/>
</dbReference>
<dbReference type="PANTHER" id="PTHR43008">
    <property type="entry name" value="BENZIL REDUCTASE"/>
    <property type="match status" value="1"/>
</dbReference>
<accession>A0A1E3R4M8</accession>
<comment type="similarity">
    <text evidence="1">Belongs to the short-chain dehydrogenases/reductases (SDR) family.</text>
</comment>
<keyword evidence="2" id="KW-0560">Oxidoreductase</keyword>
<dbReference type="InterPro" id="IPR036291">
    <property type="entry name" value="NAD(P)-bd_dom_sf"/>
</dbReference>
<dbReference type="PANTHER" id="PTHR43008:SF4">
    <property type="entry name" value="CHAIN DEHYDROGENASE, PUTATIVE (AFU_ORTHOLOGUE AFUA_4G08710)-RELATED"/>
    <property type="match status" value="1"/>
</dbReference>
<proteinExistence type="inferred from homology"/>
<evidence type="ECO:0000313" key="3">
    <source>
        <dbReference type="EMBL" id="ODQ84839.1"/>
    </source>
</evidence>
<dbReference type="PRINTS" id="PR00081">
    <property type="entry name" value="GDHRDH"/>
</dbReference>